<proteinExistence type="predicted"/>
<reference evidence="1" key="1">
    <citation type="submission" date="2015-06" db="EMBL/GenBank/DDBJ databases">
        <authorList>
            <person name="Nguyen H."/>
        </authorList>
    </citation>
    <scope>NUCLEOTIDE SEQUENCE</scope>
    <source>
        <strain evidence="1">DAOM 180753</strain>
    </source>
</reference>
<dbReference type="AlphaFoldDB" id="A0AAI9TQ88"/>
<dbReference type="Proteomes" id="UP001227192">
    <property type="component" value="Unassembled WGS sequence"/>
</dbReference>
<gene>
    <name evidence="1" type="ORF">VN97_g2568</name>
</gene>
<evidence type="ECO:0000313" key="2">
    <source>
        <dbReference type="Proteomes" id="UP001227192"/>
    </source>
</evidence>
<organism evidence="1 2">
    <name type="scientific">Penicillium thymicola</name>
    <dbReference type="NCBI Taxonomy" id="293382"/>
    <lineage>
        <taxon>Eukaryota</taxon>
        <taxon>Fungi</taxon>
        <taxon>Dikarya</taxon>
        <taxon>Ascomycota</taxon>
        <taxon>Pezizomycotina</taxon>
        <taxon>Eurotiomycetes</taxon>
        <taxon>Eurotiomycetidae</taxon>
        <taxon>Eurotiales</taxon>
        <taxon>Aspergillaceae</taxon>
        <taxon>Penicillium</taxon>
    </lineage>
</organism>
<keyword evidence="2" id="KW-1185">Reference proteome</keyword>
<name>A0AAI9TQ88_PENTH</name>
<reference evidence="1" key="2">
    <citation type="journal article" date="2016" name="Fungal Biol.">
        <title>Ochratoxin A production by Penicillium thymicola.</title>
        <authorList>
            <person name="Nguyen H.D.T."/>
            <person name="McMullin D.R."/>
            <person name="Ponomareva E."/>
            <person name="Riley R."/>
            <person name="Pomraning K.R."/>
            <person name="Baker S.E."/>
            <person name="Seifert K.A."/>
        </authorList>
    </citation>
    <scope>NUCLEOTIDE SEQUENCE</scope>
    <source>
        <strain evidence="1">DAOM 180753</strain>
    </source>
</reference>
<evidence type="ECO:0000313" key="1">
    <source>
        <dbReference type="EMBL" id="KAJ9490699.1"/>
    </source>
</evidence>
<accession>A0AAI9TQ88</accession>
<comment type="caution">
    <text evidence="1">The sequence shown here is derived from an EMBL/GenBank/DDBJ whole genome shotgun (WGS) entry which is preliminary data.</text>
</comment>
<sequence length="84" mass="9819">MLTRIRVHACFRAEARQRIFEQASFIMETLQDIMGQTYHHRLPIATLVQKLEQLMGDLLEEIGRLSVEEEQDAHIANLIWGGDW</sequence>
<dbReference type="EMBL" id="LACB01000050">
    <property type="protein sequence ID" value="KAJ9490699.1"/>
    <property type="molecule type" value="Genomic_DNA"/>
</dbReference>
<protein>
    <submittedName>
        <fullName evidence="1">Uncharacterized protein</fullName>
    </submittedName>
</protein>